<name>A0A6C0HF74_9ZZZZ</name>
<sequence>MSLKIRLTRSENKDEDDTILIRRRQVSGFLVRFVDGNAPKTVWVSEKTSFEVIDYLERIFAGLNDIDPFKGVQLDIPGYPLVYRRVSDIAPEVPRMLETVRDWLMNPPSSFSQ</sequence>
<proteinExistence type="predicted"/>
<evidence type="ECO:0000313" key="1">
    <source>
        <dbReference type="EMBL" id="QHT79281.1"/>
    </source>
</evidence>
<organism evidence="1">
    <name type="scientific">viral metagenome</name>
    <dbReference type="NCBI Taxonomy" id="1070528"/>
    <lineage>
        <taxon>unclassified sequences</taxon>
        <taxon>metagenomes</taxon>
        <taxon>organismal metagenomes</taxon>
    </lineage>
</organism>
<reference evidence="1" key="1">
    <citation type="journal article" date="2020" name="Nature">
        <title>Giant virus diversity and host interactions through global metagenomics.</title>
        <authorList>
            <person name="Schulz F."/>
            <person name="Roux S."/>
            <person name="Paez-Espino D."/>
            <person name="Jungbluth S."/>
            <person name="Walsh D.A."/>
            <person name="Denef V.J."/>
            <person name="McMahon K.D."/>
            <person name="Konstantinidis K.T."/>
            <person name="Eloe-Fadrosh E.A."/>
            <person name="Kyrpides N.C."/>
            <person name="Woyke T."/>
        </authorList>
    </citation>
    <scope>NUCLEOTIDE SEQUENCE</scope>
    <source>
        <strain evidence="1">GVMAG-M-3300023179-99</strain>
    </source>
</reference>
<protein>
    <submittedName>
        <fullName evidence="1">Uncharacterized protein</fullName>
    </submittedName>
</protein>
<dbReference type="EMBL" id="MN739947">
    <property type="protein sequence ID" value="QHT79281.1"/>
    <property type="molecule type" value="Genomic_DNA"/>
</dbReference>
<accession>A0A6C0HF74</accession>
<dbReference type="AlphaFoldDB" id="A0A6C0HF74"/>